<gene>
    <name evidence="2" type="ORF">H9704_09345</name>
</gene>
<dbReference type="EMBL" id="DWWT01000044">
    <property type="protein sequence ID" value="HJC06344.1"/>
    <property type="molecule type" value="Genomic_DNA"/>
</dbReference>
<evidence type="ECO:0008006" key="4">
    <source>
        <dbReference type="Google" id="ProtNLM"/>
    </source>
</evidence>
<evidence type="ECO:0000313" key="2">
    <source>
        <dbReference type="EMBL" id="HJC06344.1"/>
    </source>
</evidence>
<accession>A0A9D2MZP1</accession>
<comment type="caution">
    <text evidence="2">The sequence shown here is derived from an EMBL/GenBank/DDBJ whole genome shotgun (WGS) entry which is preliminary data.</text>
</comment>
<dbReference type="PANTHER" id="PTHR37814:SF1">
    <property type="entry name" value="MEMBRANE PROTEIN"/>
    <property type="match status" value="1"/>
</dbReference>
<dbReference type="Gene3D" id="1.20.1740.10">
    <property type="entry name" value="Amino acid/polyamine transporter I"/>
    <property type="match status" value="1"/>
</dbReference>
<feature type="transmembrane region" description="Helical" evidence="1">
    <location>
        <begin position="49"/>
        <end position="71"/>
    </location>
</feature>
<feature type="transmembrane region" description="Helical" evidence="1">
    <location>
        <begin position="241"/>
        <end position="267"/>
    </location>
</feature>
<protein>
    <recommendedName>
        <fullName evidence="4">Amino acid permease</fullName>
    </recommendedName>
</protein>
<name>A0A9D2MZP1_9FIRM</name>
<proteinExistence type="predicted"/>
<dbReference type="InterPro" id="IPR038728">
    <property type="entry name" value="YkvI-like"/>
</dbReference>
<feature type="transmembrane region" description="Helical" evidence="1">
    <location>
        <begin position="330"/>
        <end position="357"/>
    </location>
</feature>
<evidence type="ECO:0000313" key="3">
    <source>
        <dbReference type="Proteomes" id="UP000823910"/>
    </source>
</evidence>
<organism evidence="2 3">
    <name type="scientific">Candidatus Enterocloster excrementipullorum</name>
    <dbReference type="NCBI Taxonomy" id="2838559"/>
    <lineage>
        <taxon>Bacteria</taxon>
        <taxon>Bacillati</taxon>
        <taxon>Bacillota</taxon>
        <taxon>Clostridia</taxon>
        <taxon>Lachnospirales</taxon>
        <taxon>Lachnospiraceae</taxon>
        <taxon>Enterocloster</taxon>
    </lineage>
</organism>
<keyword evidence="1" id="KW-0812">Transmembrane</keyword>
<keyword evidence="1" id="KW-1133">Transmembrane helix</keyword>
<feature type="transmembrane region" description="Helical" evidence="1">
    <location>
        <begin position="363"/>
        <end position="379"/>
    </location>
</feature>
<reference evidence="2" key="1">
    <citation type="journal article" date="2021" name="PeerJ">
        <title>Extensive microbial diversity within the chicken gut microbiome revealed by metagenomics and culture.</title>
        <authorList>
            <person name="Gilroy R."/>
            <person name="Ravi A."/>
            <person name="Getino M."/>
            <person name="Pursley I."/>
            <person name="Horton D.L."/>
            <person name="Alikhan N.F."/>
            <person name="Baker D."/>
            <person name="Gharbi K."/>
            <person name="Hall N."/>
            <person name="Watson M."/>
            <person name="Adriaenssens E.M."/>
            <person name="Foster-Nyarko E."/>
            <person name="Jarju S."/>
            <person name="Secka A."/>
            <person name="Antonio M."/>
            <person name="Oren A."/>
            <person name="Chaudhuri R.R."/>
            <person name="La Ragione R."/>
            <person name="Hildebrand F."/>
            <person name="Pallen M.J."/>
        </authorList>
    </citation>
    <scope>NUCLEOTIDE SEQUENCE</scope>
    <source>
        <strain evidence="2">CHK180-15479</strain>
    </source>
</reference>
<evidence type="ECO:0000256" key="1">
    <source>
        <dbReference type="SAM" id="Phobius"/>
    </source>
</evidence>
<feature type="transmembrane region" description="Helical" evidence="1">
    <location>
        <begin position="287"/>
        <end position="309"/>
    </location>
</feature>
<reference evidence="2" key="2">
    <citation type="submission" date="2021-04" db="EMBL/GenBank/DDBJ databases">
        <authorList>
            <person name="Gilroy R."/>
        </authorList>
    </citation>
    <scope>NUCLEOTIDE SEQUENCE</scope>
    <source>
        <strain evidence="2">CHK180-15479</strain>
    </source>
</reference>
<keyword evidence="1" id="KW-0472">Membrane</keyword>
<feature type="transmembrane region" description="Helical" evidence="1">
    <location>
        <begin position="12"/>
        <end position="37"/>
    </location>
</feature>
<dbReference type="AlphaFoldDB" id="A0A9D2MZP1"/>
<dbReference type="PANTHER" id="PTHR37814">
    <property type="entry name" value="CONSERVED MEMBRANE PROTEIN"/>
    <property type="match status" value="1"/>
</dbReference>
<dbReference type="Proteomes" id="UP000823910">
    <property type="component" value="Unassembled WGS sequence"/>
</dbReference>
<feature type="transmembrane region" description="Helical" evidence="1">
    <location>
        <begin position="162"/>
        <end position="182"/>
    </location>
</feature>
<feature type="transmembrane region" description="Helical" evidence="1">
    <location>
        <begin position="202"/>
        <end position="220"/>
    </location>
</feature>
<feature type="transmembrane region" description="Helical" evidence="1">
    <location>
        <begin position="100"/>
        <end position="122"/>
    </location>
</feature>
<feature type="transmembrane region" description="Helical" evidence="1">
    <location>
        <begin position="128"/>
        <end position="150"/>
    </location>
</feature>
<sequence>MEETNLRFAERFKIWFGIGALMFGTYCGANMASGVYATTYMVPVGGGWMWLWLAVFILFMAFFCAVALDFIRVYKSDNYNSYYLALWGADKPNTHPLFRLAVSVFFDVYTTLMGVVTVAATIALTANLFHSLFGIPMGIGSIATVVLFTLLSMYGAAFLRKFNTVMTISLTVCLLIVLIAVIQIRGPELAARLFDFKGGLNWTGSSVSGHLGMFLSYCFISASWGGTLSNYSEKIRTKKDAVCAGIMIGILVAALFLMTGLIVLPFMPEAFVDAPILYICQNYLPGALTVVYWVVVMFSVVSTGPTFIFNTSNRFVRLWKTERVPHRMKLCAIAVAFLLLCLLLSQVGLIAICQQWYTKLGNIAIFAIAIPMLVSIVRVHKKDKEAAAAANRP</sequence>